<sequence length="257" mass="26834">MSFLTTSLAFLLFFSAFAVAQLSAPNCYSAWTWSFNSLDQDPCLVAAYMMSTCNVAAVVSPVPQGGVYHGPSGTDSADYKLCTCTTVGYSLMSACAECQGGTSIPWSDYVFNCTNSIFPSSFPNAVPTGTRVPHWALLDPISDNNWDLNQSRSAGVTPELGPGTILSPSSASLSGSSPSNTASPIPIMGHGSKAGLIAGGIVGGIAAISLLAAALFFYRRWRRSQASSATRPAPESAGDSAFFAYNTPMLSHIPSRA</sequence>
<feature type="chain" id="PRO_5040433055" evidence="2">
    <location>
        <begin position="21"/>
        <end position="257"/>
    </location>
</feature>
<comment type="caution">
    <text evidence="3">The sequence shown here is derived from an EMBL/GenBank/DDBJ whole genome shotgun (WGS) entry which is preliminary data.</text>
</comment>
<keyword evidence="1" id="KW-1133">Transmembrane helix</keyword>
<dbReference type="AlphaFoldDB" id="A0A9P5JUF7"/>
<keyword evidence="4" id="KW-1185">Reference proteome</keyword>
<protein>
    <submittedName>
        <fullName evidence="3">Uncharacterized protein</fullName>
    </submittedName>
</protein>
<evidence type="ECO:0000256" key="2">
    <source>
        <dbReference type="SAM" id="SignalP"/>
    </source>
</evidence>
<keyword evidence="1" id="KW-0812">Transmembrane</keyword>
<keyword evidence="2" id="KW-0732">Signal</keyword>
<evidence type="ECO:0000256" key="1">
    <source>
        <dbReference type="SAM" id="Phobius"/>
    </source>
</evidence>
<reference evidence="3" key="1">
    <citation type="submission" date="2019-10" db="EMBL/GenBank/DDBJ databases">
        <authorList>
            <consortium name="DOE Joint Genome Institute"/>
            <person name="Kuo A."/>
            <person name="Miyauchi S."/>
            <person name="Kiss E."/>
            <person name="Drula E."/>
            <person name="Kohler A."/>
            <person name="Sanchez-Garcia M."/>
            <person name="Andreopoulos B."/>
            <person name="Barry K.W."/>
            <person name="Bonito G."/>
            <person name="Buee M."/>
            <person name="Carver A."/>
            <person name="Chen C."/>
            <person name="Cichocki N."/>
            <person name="Clum A."/>
            <person name="Culley D."/>
            <person name="Crous P.W."/>
            <person name="Fauchery L."/>
            <person name="Girlanda M."/>
            <person name="Hayes R."/>
            <person name="Keri Z."/>
            <person name="LaButti K."/>
            <person name="Lipzen A."/>
            <person name="Lombard V."/>
            <person name="Magnuson J."/>
            <person name="Maillard F."/>
            <person name="Morin E."/>
            <person name="Murat C."/>
            <person name="Nolan M."/>
            <person name="Ohm R."/>
            <person name="Pangilinan J."/>
            <person name="Pereira M."/>
            <person name="Perotto S."/>
            <person name="Peter M."/>
            <person name="Riley R."/>
            <person name="Sitrit Y."/>
            <person name="Stielow B."/>
            <person name="Szollosi G."/>
            <person name="Zifcakova L."/>
            <person name="Stursova M."/>
            <person name="Spatafora J.W."/>
            <person name="Tedersoo L."/>
            <person name="Vaario L.-M."/>
            <person name="Yamada A."/>
            <person name="Yan M."/>
            <person name="Wang P."/>
            <person name="Xu J."/>
            <person name="Bruns T."/>
            <person name="Baldrian P."/>
            <person name="Vilgalys R."/>
            <person name="Henrissat B."/>
            <person name="Grigoriev I.V."/>
            <person name="Hibbett D."/>
            <person name="Nagy L.G."/>
            <person name="Martin F.M."/>
        </authorList>
    </citation>
    <scope>NUCLEOTIDE SEQUENCE</scope>
    <source>
        <strain evidence="3">Prilba</strain>
    </source>
</reference>
<evidence type="ECO:0000313" key="3">
    <source>
        <dbReference type="EMBL" id="KAF8463022.1"/>
    </source>
</evidence>
<evidence type="ECO:0000313" key="4">
    <source>
        <dbReference type="Proteomes" id="UP000759537"/>
    </source>
</evidence>
<keyword evidence="1" id="KW-0472">Membrane</keyword>
<proteinExistence type="predicted"/>
<organism evidence="3 4">
    <name type="scientific">Russula ochroleuca</name>
    <dbReference type="NCBI Taxonomy" id="152965"/>
    <lineage>
        <taxon>Eukaryota</taxon>
        <taxon>Fungi</taxon>
        <taxon>Dikarya</taxon>
        <taxon>Basidiomycota</taxon>
        <taxon>Agaricomycotina</taxon>
        <taxon>Agaricomycetes</taxon>
        <taxon>Russulales</taxon>
        <taxon>Russulaceae</taxon>
        <taxon>Russula</taxon>
    </lineage>
</organism>
<gene>
    <name evidence="3" type="ORF">DFH94DRAFT_481897</name>
</gene>
<reference evidence="3" key="2">
    <citation type="journal article" date="2020" name="Nat. Commun.">
        <title>Large-scale genome sequencing of mycorrhizal fungi provides insights into the early evolution of symbiotic traits.</title>
        <authorList>
            <person name="Miyauchi S."/>
            <person name="Kiss E."/>
            <person name="Kuo A."/>
            <person name="Drula E."/>
            <person name="Kohler A."/>
            <person name="Sanchez-Garcia M."/>
            <person name="Morin E."/>
            <person name="Andreopoulos B."/>
            <person name="Barry K.W."/>
            <person name="Bonito G."/>
            <person name="Buee M."/>
            <person name="Carver A."/>
            <person name="Chen C."/>
            <person name="Cichocki N."/>
            <person name="Clum A."/>
            <person name="Culley D."/>
            <person name="Crous P.W."/>
            <person name="Fauchery L."/>
            <person name="Girlanda M."/>
            <person name="Hayes R.D."/>
            <person name="Keri Z."/>
            <person name="LaButti K."/>
            <person name="Lipzen A."/>
            <person name="Lombard V."/>
            <person name="Magnuson J."/>
            <person name="Maillard F."/>
            <person name="Murat C."/>
            <person name="Nolan M."/>
            <person name="Ohm R.A."/>
            <person name="Pangilinan J."/>
            <person name="Pereira M.F."/>
            <person name="Perotto S."/>
            <person name="Peter M."/>
            <person name="Pfister S."/>
            <person name="Riley R."/>
            <person name="Sitrit Y."/>
            <person name="Stielow J.B."/>
            <person name="Szollosi G."/>
            <person name="Zifcakova L."/>
            <person name="Stursova M."/>
            <person name="Spatafora J.W."/>
            <person name="Tedersoo L."/>
            <person name="Vaario L.M."/>
            <person name="Yamada A."/>
            <person name="Yan M."/>
            <person name="Wang P."/>
            <person name="Xu J."/>
            <person name="Bruns T."/>
            <person name="Baldrian P."/>
            <person name="Vilgalys R."/>
            <person name="Dunand C."/>
            <person name="Henrissat B."/>
            <person name="Grigoriev I.V."/>
            <person name="Hibbett D."/>
            <person name="Nagy L.G."/>
            <person name="Martin F.M."/>
        </authorList>
    </citation>
    <scope>NUCLEOTIDE SEQUENCE</scope>
    <source>
        <strain evidence="3">Prilba</strain>
    </source>
</reference>
<dbReference type="OrthoDB" id="2526171at2759"/>
<feature type="signal peptide" evidence="2">
    <location>
        <begin position="1"/>
        <end position="20"/>
    </location>
</feature>
<dbReference type="EMBL" id="WHVB01000082">
    <property type="protein sequence ID" value="KAF8463022.1"/>
    <property type="molecule type" value="Genomic_DNA"/>
</dbReference>
<feature type="transmembrane region" description="Helical" evidence="1">
    <location>
        <begin position="194"/>
        <end position="218"/>
    </location>
</feature>
<accession>A0A9P5JUF7</accession>
<dbReference type="Proteomes" id="UP000759537">
    <property type="component" value="Unassembled WGS sequence"/>
</dbReference>
<name>A0A9P5JUF7_9AGAM</name>